<feature type="compositionally biased region" description="Low complexity" evidence="10">
    <location>
        <begin position="29"/>
        <end position="40"/>
    </location>
</feature>
<keyword evidence="6 11" id="KW-1133">Transmembrane helix</keyword>
<feature type="compositionally biased region" description="Polar residues" evidence="10">
    <location>
        <begin position="55"/>
        <end position="66"/>
    </location>
</feature>
<dbReference type="Proteomes" id="UP000636709">
    <property type="component" value="Unassembled WGS sequence"/>
</dbReference>
<evidence type="ECO:0000256" key="4">
    <source>
        <dbReference type="ARBA" id="ARBA00022554"/>
    </source>
</evidence>
<reference evidence="12" key="1">
    <citation type="submission" date="2020-07" db="EMBL/GenBank/DDBJ databases">
        <title>Genome sequence and genetic diversity analysis of an under-domesticated orphan crop, white fonio (Digitaria exilis).</title>
        <authorList>
            <person name="Bennetzen J.L."/>
            <person name="Chen S."/>
            <person name="Ma X."/>
            <person name="Wang X."/>
            <person name="Yssel A.E.J."/>
            <person name="Chaluvadi S.R."/>
            <person name="Johnson M."/>
            <person name="Gangashetty P."/>
            <person name="Hamidou F."/>
            <person name="Sanogo M.D."/>
            <person name="Zwaenepoel A."/>
            <person name="Wallace J."/>
            <person name="Van De Peer Y."/>
            <person name="Van Deynze A."/>
        </authorList>
    </citation>
    <scope>NUCLEOTIDE SEQUENCE</scope>
    <source>
        <tissue evidence="12">Leaves</tissue>
    </source>
</reference>
<protein>
    <submittedName>
        <fullName evidence="12">Uncharacterized protein</fullName>
    </submittedName>
</protein>
<proteinExistence type="inferred from homology"/>
<feature type="transmembrane region" description="Helical" evidence="11">
    <location>
        <begin position="248"/>
        <end position="267"/>
    </location>
</feature>
<feature type="region of interest" description="Disordered" evidence="10">
    <location>
        <begin position="54"/>
        <end position="116"/>
    </location>
</feature>
<evidence type="ECO:0000256" key="11">
    <source>
        <dbReference type="SAM" id="Phobius"/>
    </source>
</evidence>
<feature type="transmembrane region" description="Helical" evidence="11">
    <location>
        <begin position="192"/>
        <end position="218"/>
    </location>
</feature>
<dbReference type="GO" id="GO:0006826">
    <property type="term" value="P:iron ion transport"/>
    <property type="evidence" value="ECO:0007669"/>
    <property type="project" value="UniProtKB-KW"/>
</dbReference>
<evidence type="ECO:0000256" key="7">
    <source>
        <dbReference type="ARBA" id="ARBA00023004"/>
    </source>
</evidence>
<feature type="region of interest" description="Disordered" evidence="10">
    <location>
        <begin position="16"/>
        <end position="42"/>
    </location>
</feature>
<dbReference type="Pfam" id="PF01988">
    <property type="entry name" value="VIT1"/>
    <property type="match status" value="2"/>
</dbReference>
<dbReference type="PANTHER" id="PTHR31851">
    <property type="entry name" value="FE(2+)/MN(2+) TRANSPORTER PCL1"/>
    <property type="match status" value="1"/>
</dbReference>
<comment type="catalytic activity">
    <reaction evidence="9">
        <text>Fe(2+)(in) = Fe(2+)(out)</text>
        <dbReference type="Rhea" id="RHEA:28486"/>
        <dbReference type="ChEBI" id="CHEBI:29033"/>
    </reaction>
    <physiologicalReaction direction="left-to-right" evidence="9">
        <dbReference type="Rhea" id="RHEA:28487"/>
    </physiologicalReaction>
</comment>
<feature type="transmembrane region" description="Helical" evidence="11">
    <location>
        <begin position="310"/>
        <end position="334"/>
    </location>
</feature>
<evidence type="ECO:0000256" key="8">
    <source>
        <dbReference type="ARBA" id="ARBA00023136"/>
    </source>
</evidence>
<evidence type="ECO:0000256" key="2">
    <source>
        <dbReference type="ARBA" id="ARBA00007049"/>
    </source>
</evidence>
<feature type="compositionally biased region" description="Low complexity" evidence="10">
    <location>
        <begin position="92"/>
        <end position="107"/>
    </location>
</feature>
<evidence type="ECO:0000256" key="6">
    <source>
        <dbReference type="ARBA" id="ARBA00022989"/>
    </source>
</evidence>
<comment type="caution">
    <text evidence="12">The sequence shown here is derived from an EMBL/GenBank/DDBJ whole genome shotgun (WGS) entry which is preliminary data.</text>
</comment>
<keyword evidence="4" id="KW-0926">Vacuole</keyword>
<feature type="transmembrane region" description="Helical" evidence="11">
    <location>
        <begin position="273"/>
        <end position="298"/>
    </location>
</feature>
<dbReference type="InterPro" id="IPR008217">
    <property type="entry name" value="Ccc1_fam"/>
</dbReference>
<comment type="similarity">
    <text evidence="2">Belongs to the CCC1 family.</text>
</comment>
<dbReference type="OrthoDB" id="73465at2759"/>
<organism evidence="12 13">
    <name type="scientific">Digitaria exilis</name>
    <dbReference type="NCBI Taxonomy" id="1010633"/>
    <lineage>
        <taxon>Eukaryota</taxon>
        <taxon>Viridiplantae</taxon>
        <taxon>Streptophyta</taxon>
        <taxon>Embryophyta</taxon>
        <taxon>Tracheophyta</taxon>
        <taxon>Spermatophyta</taxon>
        <taxon>Magnoliopsida</taxon>
        <taxon>Liliopsida</taxon>
        <taxon>Poales</taxon>
        <taxon>Poaceae</taxon>
        <taxon>PACMAD clade</taxon>
        <taxon>Panicoideae</taxon>
        <taxon>Panicodae</taxon>
        <taxon>Paniceae</taxon>
        <taxon>Anthephorinae</taxon>
        <taxon>Digitaria</taxon>
    </lineage>
</organism>
<keyword evidence="5 11" id="KW-0812">Transmembrane</keyword>
<keyword evidence="8 11" id="KW-0472">Membrane</keyword>
<dbReference type="EMBL" id="JACEFO010001783">
    <property type="protein sequence ID" value="KAF8702845.1"/>
    <property type="molecule type" value="Genomic_DNA"/>
</dbReference>
<sequence length="339" mass="34291">MCRVIVLGYLLNAGGSRTRHTSAKGGACSPRAAPSRPNPSGFRYKYPPRGRVAATLQSPSPSTAVSCTLPPPLSSSARPSPAWIHSMDPHLSSHVHAATAASAPSSPGGRKAIADALPVPPPPAIIDIEAGAPENSPPLPAAADPIDGAGGEVDYMARAQWLRAAVLGANDGLVSVASLMIGVGAVNATGKAMLVSGLAGLVAGACSMAIGEFVSVYAQYDIEVSQLKRDGTDRDEAARDALPSPTQAALASALAFAFGALLPLLSGVFVPSWWARIVAVCAASSVGLAGFGAAGAYLGGSSMFKSGVRVLLGGWFAMIVTFGVLRVFGSVFHIHVSSA</sequence>
<keyword evidence="3" id="KW-0813">Transport</keyword>
<feature type="transmembrane region" description="Helical" evidence="11">
    <location>
        <begin position="164"/>
        <end position="186"/>
    </location>
</feature>
<dbReference type="GO" id="GO:0005774">
    <property type="term" value="C:vacuolar membrane"/>
    <property type="evidence" value="ECO:0007669"/>
    <property type="project" value="UniProtKB-SubCell"/>
</dbReference>
<evidence type="ECO:0000313" key="13">
    <source>
        <dbReference type="Proteomes" id="UP000636709"/>
    </source>
</evidence>
<evidence type="ECO:0000256" key="9">
    <source>
        <dbReference type="ARBA" id="ARBA00044464"/>
    </source>
</evidence>
<dbReference type="GO" id="GO:0005384">
    <property type="term" value="F:manganese ion transmembrane transporter activity"/>
    <property type="evidence" value="ECO:0007669"/>
    <property type="project" value="InterPro"/>
</dbReference>
<accession>A0A835BN20</accession>
<keyword evidence="3" id="KW-0410">Iron transport</keyword>
<keyword evidence="7" id="KW-0408">Iron</keyword>
<evidence type="ECO:0000256" key="1">
    <source>
        <dbReference type="ARBA" id="ARBA00004128"/>
    </source>
</evidence>
<name>A0A835BN20_9POAL</name>
<dbReference type="AlphaFoldDB" id="A0A835BN20"/>
<comment type="subcellular location">
    <subcellularLocation>
        <location evidence="1">Vacuole membrane</location>
        <topology evidence="1">Multi-pass membrane protein</topology>
    </subcellularLocation>
</comment>
<evidence type="ECO:0000313" key="12">
    <source>
        <dbReference type="EMBL" id="KAF8702845.1"/>
    </source>
</evidence>
<evidence type="ECO:0000256" key="5">
    <source>
        <dbReference type="ARBA" id="ARBA00022692"/>
    </source>
</evidence>
<evidence type="ECO:0000256" key="10">
    <source>
        <dbReference type="SAM" id="MobiDB-lite"/>
    </source>
</evidence>
<evidence type="ECO:0000256" key="3">
    <source>
        <dbReference type="ARBA" id="ARBA00022496"/>
    </source>
</evidence>
<keyword evidence="13" id="KW-1185">Reference proteome</keyword>
<gene>
    <name evidence="12" type="ORF">HU200_032680</name>
</gene>
<dbReference type="GO" id="GO:0030026">
    <property type="term" value="P:intracellular manganese ion homeostasis"/>
    <property type="evidence" value="ECO:0007669"/>
    <property type="project" value="InterPro"/>
</dbReference>
<keyword evidence="3" id="KW-0406">Ion transport</keyword>